<organism evidence="5 6">
    <name type="scientific">Aphanomyces euteiches</name>
    <dbReference type="NCBI Taxonomy" id="100861"/>
    <lineage>
        <taxon>Eukaryota</taxon>
        <taxon>Sar</taxon>
        <taxon>Stramenopiles</taxon>
        <taxon>Oomycota</taxon>
        <taxon>Saprolegniomycetes</taxon>
        <taxon>Saprolegniales</taxon>
        <taxon>Verrucalvaceae</taxon>
        <taxon>Aphanomyces</taxon>
    </lineage>
</organism>
<evidence type="ECO:0000256" key="1">
    <source>
        <dbReference type="ARBA" id="ARBA00023121"/>
    </source>
</evidence>
<name>A0A6G0XYL5_9STRA</name>
<feature type="region of interest" description="Disordered" evidence="4">
    <location>
        <begin position="741"/>
        <end position="770"/>
    </location>
</feature>
<proteinExistence type="predicted"/>
<feature type="coiled-coil region" evidence="3">
    <location>
        <begin position="623"/>
        <end position="675"/>
    </location>
</feature>
<reference evidence="5 6" key="1">
    <citation type="submission" date="2019-07" db="EMBL/GenBank/DDBJ databases">
        <title>Genomics analysis of Aphanomyces spp. identifies a new class of oomycete effector associated with host adaptation.</title>
        <authorList>
            <person name="Gaulin E."/>
        </authorList>
    </citation>
    <scope>NUCLEOTIDE SEQUENCE [LARGE SCALE GENOMIC DNA]</scope>
    <source>
        <strain evidence="5 6">ATCC 201684</strain>
    </source>
</reference>
<dbReference type="EMBL" id="VJMJ01000001">
    <property type="protein sequence ID" value="KAF0745680.1"/>
    <property type="molecule type" value="Genomic_DNA"/>
</dbReference>
<accession>A0A6G0XYL5</accession>
<comment type="caution">
    <text evidence="5">The sequence shown here is derived from an EMBL/GenBank/DDBJ whole genome shotgun (WGS) entry which is preliminary data.</text>
</comment>
<feature type="compositionally biased region" description="Acidic residues" evidence="4">
    <location>
        <begin position="817"/>
        <end position="828"/>
    </location>
</feature>
<feature type="compositionally biased region" description="Polar residues" evidence="4">
    <location>
        <begin position="92"/>
        <end position="107"/>
    </location>
</feature>
<dbReference type="Gene3D" id="1.25.40.20">
    <property type="entry name" value="Ankyrin repeat-containing domain"/>
    <property type="match status" value="1"/>
</dbReference>
<evidence type="ECO:0000313" key="5">
    <source>
        <dbReference type="EMBL" id="KAF0745680.1"/>
    </source>
</evidence>
<keyword evidence="1" id="KW-0446">Lipid-binding</keyword>
<dbReference type="InterPro" id="IPR036770">
    <property type="entry name" value="Ankyrin_rpt-contain_sf"/>
</dbReference>
<dbReference type="InterPro" id="IPR002110">
    <property type="entry name" value="Ankyrin_rpt"/>
</dbReference>
<evidence type="ECO:0000256" key="4">
    <source>
        <dbReference type="SAM" id="MobiDB-lite"/>
    </source>
</evidence>
<gene>
    <name evidence="5" type="ORF">Ae201684_000131</name>
</gene>
<dbReference type="PANTHER" id="PTHR24119">
    <property type="entry name" value="ACYL-COA-BINDING DOMAIN-CONTAINING PROTEIN 6"/>
    <property type="match status" value="1"/>
</dbReference>
<dbReference type="Pfam" id="PF12796">
    <property type="entry name" value="Ank_2"/>
    <property type="match status" value="1"/>
</dbReference>
<feature type="region of interest" description="Disordered" evidence="4">
    <location>
        <begin position="802"/>
        <end position="828"/>
    </location>
</feature>
<dbReference type="PROSITE" id="PS50088">
    <property type="entry name" value="ANK_REPEAT"/>
    <property type="match status" value="1"/>
</dbReference>
<keyword evidence="2" id="KW-0040">ANK repeat</keyword>
<dbReference type="AlphaFoldDB" id="A0A6G0XYL5"/>
<dbReference type="SMART" id="SM00248">
    <property type="entry name" value="ANK"/>
    <property type="match status" value="3"/>
</dbReference>
<protein>
    <submittedName>
        <fullName evidence="5">Uncharacterized protein</fullName>
    </submittedName>
</protein>
<dbReference type="SUPFAM" id="SSF48403">
    <property type="entry name" value="Ankyrin repeat"/>
    <property type="match status" value="1"/>
</dbReference>
<evidence type="ECO:0000256" key="3">
    <source>
        <dbReference type="SAM" id="Coils"/>
    </source>
</evidence>
<sequence length="1096" mass="122701">MDDDLQKFIHSVESSAKKILKDHSKRVHDEAARERVEKNRPVEEKTSISRDELKSKYGHAALILPAPKDKPPDTATTSLAPLVKPSPRSSHHVNQPDSPSSPTTLPNLATKRHKQELKERAASKLVQSPLFKGLSSSKSSPGVFKSALAQLNAVDDLRTLGLGGDKPGPAHHRHEHNVERRMCNACWAEPIKPTRCEHQYRAAPDAVAIELQGAMSWSIDDLHYKYRAEAEREAAWSASIQLQATDAPVVPVLERHPLYALFMHTVDADNTYVKNVSRAKNQTKQFVLDVNRVWLTNLDHFNALLANPQATLNQRRSKGLRGRHDLGAIRQGYSQIQSVSTSCALQHAIQETRSFSTEGAALVEPAPPPVKIRSPLDDIEAQGTPLSILACGRIDFRGKVPGTVVLASHVGLWWCHEEWTRPTAMYLRDAKISSTNAILALVVLALDSPVKAPTVFAWTPGSVCAPHELDIVLPGQWIVPRLCVSRFGVLPTVVSPLDDYLPSAICIPNGCSDHMPDFAEVNPINFRQWLRWTTVLPNFDVDAKAYGLVRGYPNQTGLTGRFSWHSDEAVVAHDLIRPRLEADFAILAYNRMVRGGNDPNMYTLNMRHETIDKLSTSGLHVYLAAQEKIKEEERLQAQLAEIETKLAAGRLALDAKRAERRRLEAEAQVWQEKRAKQLEGSLAMPESTIQEWQDRISRSHVVREWNEWEERELDESGVLFYRHINPELTRAVQWTPPEGWACENESTLPPTISPPMASDTSSSKASTPRELDNSIDAMAKALVENEMFVKMLEEKLGLVKNVHGKKPSKSQPQDENSSSDEEDVSDDDDTVAGRVLGILSNDDTTQDTNTATVKRLTRLELAHESRQVNPGEGWKRLKATRLPKTFAKKVYSTAIAGPTASFINQSNMPLILGLIDPGKMATHEQPDPVPDFREHFVPSLESEMAAMKKVLAATAKKARKPTIVEVFQDALPDEDEEQDDKAEVTEADRIAKAVLYTRNNNVKELENMLDEGVNINARDENGNTLFILACQQGNKNMCKFLMRRRSDMDSQNFRGNTGLHYCYEYKWTDLATYLKDKGAKDDIPNEEVEFSYNIIR</sequence>
<feature type="region of interest" description="Disordered" evidence="4">
    <location>
        <begin position="18"/>
        <end position="121"/>
    </location>
</feature>
<dbReference type="Proteomes" id="UP000481153">
    <property type="component" value="Unassembled WGS sequence"/>
</dbReference>
<dbReference type="VEuPathDB" id="FungiDB:AeMF1_011372"/>
<evidence type="ECO:0000256" key="2">
    <source>
        <dbReference type="PROSITE-ProRule" id="PRU00023"/>
    </source>
</evidence>
<feature type="compositionally biased region" description="Basic and acidic residues" evidence="4">
    <location>
        <begin position="18"/>
        <end position="55"/>
    </location>
</feature>
<evidence type="ECO:0000313" key="6">
    <source>
        <dbReference type="Proteomes" id="UP000481153"/>
    </source>
</evidence>
<dbReference type="GO" id="GO:0000062">
    <property type="term" value="F:fatty-acyl-CoA binding"/>
    <property type="evidence" value="ECO:0007669"/>
    <property type="project" value="TreeGrafter"/>
</dbReference>
<feature type="repeat" description="ANK" evidence="2">
    <location>
        <begin position="1021"/>
        <end position="1053"/>
    </location>
</feature>
<keyword evidence="6" id="KW-1185">Reference proteome</keyword>
<keyword evidence="3" id="KW-0175">Coiled coil</keyword>
<dbReference type="PANTHER" id="PTHR24119:SF0">
    <property type="entry name" value="ACYL-COA-BINDING DOMAIN-CONTAINING PROTEIN 6"/>
    <property type="match status" value="1"/>
</dbReference>